<keyword evidence="9 10" id="KW-0342">GTP-binding</keyword>
<accession>A0ABT0H1R8</accession>
<feature type="region of interest" description="Disordered" evidence="11">
    <location>
        <begin position="1"/>
        <end position="21"/>
    </location>
</feature>
<feature type="binding site" evidence="10">
    <location>
        <position position="296"/>
    </location>
    <ligand>
        <name>Zn(2+)</name>
        <dbReference type="ChEBI" id="CHEBI:29105"/>
    </ligand>
</feature>
<comment type="subunit">
    <text evidence="10">Monomer. Associates with 30S ribosomal subunit, binds 16S rRNA.</text>
</comment>
<dbReference type="Proteomes" id="UP001431221">
    <property type="component" value="Unassembled WGS sequence"/>
</dbReference>
<keyword evidence="5 10" id="KW-0547">Nucleotide-binding</keyword>
<dbReference type="NCBIfam" id="TIGR00157">
    <property type="entry name" value="ribosome small subunit-dependent GTPase A"/>
    <property type="match status" value="1"/>
</dbReference>
<dbReference type="CDD" id="cd01854">
    <property type="entry name" value="YjeQ_EngC"/>
    <property type="match status" value="1"/>
</dbReference>
<comment type="similarity">
    <text evidence="10">Belongs to the TRAFAC class YlqF/YawG GTPase family. RsgA subfamily.</text>
</comment>
<dbReference type="EC" id="3.6.1.-" evidence="10"/>
<dbReference type="InterPro" id="IPR004881">
    <property type="entry name" value="Ribosome_biogen_GTPase_RsgA"/>
</dbReference>
<gene>
    <name evidence="10 14" type="primary">rsgA</name>
    <name evidence="14" type="ORF">M0H32_25830</name>
</gene>
<comment type="subcellular location">
    <subcellularLocation>
        <location evidence="10">Cytoplasm</location>
    </subcellularLocation>
</comment>
<reference evidence="14" key="1">
    <citation type="submission" date="2022-04" db="EMBL/GenBank/DDBJ databases">
        <title>Roseibium sp. CAU 1639 isolated from mud.</title>
        <authorList>
            <person name="Kim W."/>
        </authorList>
    </citation>
    <scope>NUCLEOTIDE SEQUENCE</scope>
    <source>
        <strain evidence="14">CAU 1639</strain>
    </source>
</reference>
<dbReference type="PANTHER" id="PTHR32120">
    <property type="entry name" value="SMALL RIBOSOMAL SUBUNIT BIOGENESIS GTPASE RSGA"/>
    <property type="match status" value="1"/>
</dbReference>
<organism evidence="14 15">
    <name type="scientific">Roseibium sediminicola</name>
    <dbReference type="NCBI Taxonomy" id="2933272"/>
    <lineage>
        <taxon>Bacteria</taxon>
        <taxon>Pseudomonadati</taxon>
        <taxon>Pseudomonadota</taxon>
        <taxon>Alphaproteobacteria</taxon>
        <taxon>Hyphomicrobiales</taxon>
        <taxon>Stappiaceae</taxon>
        <taxon>Roseibium</taxon>
    </lineage>
</organism>
<keyword evidence="7 10" id="KW-0862">Zinc</keyword>
<evidence type="ECO:0000259" key="12">
    <source>
        <dbReference type="PROSITE" id="PS50936"/>
    </source>
</evidence>
<evidence type="ECO:0000256" key="9">
    <source>
        <dbReference type="ARBA" id="ARBA00023134"/>
    </source>
</evidence>
<evidence type="ECO:0000313" key="15">
    <source>
        <dbReference type="Proteomes" id="UP001431221"/>
    </source>
</evidence>
<keyword evidence="1 10" id="KW-0963">Cytoplasm</keyword>
<comment type="cofactor">
    <cofactor evidence="10">
        <name>Zn(2+)</name>
        <dbReference type="ChEBI" id="CHEBI:29105"/>
    </cofactor>
    <text evidence="10">Binds 1 zinc ion per subunit.</text>
</comment>
<dbReference type="EMBL" id="JALNMJ010000028">
    <property type="protein sequence ID" value="MCK7615604.1"/>
    <property type="molecule type" value="Genomic_DNA"/>
</dbReference>
<evidence type="ECO:0000256" key="7">
    <source>
        <dbReference type="ARBA" id="ARBA00022833"/>
    </source>
</evidence>
<dbReference type="PROSITE" id="PS50936">
    <property type="entry name" value="ENGC_GTPASE"/>
    <property type="match status" value="1"/>
</dbReference>
<evidence type="ECO:0000259" key="13">
    <source>
        <dbReference type="PROSITE" id="PS51721"/>
    </source>
</evidence>
<feature type="binding site" evidence="10">
    <location>
        <position position="302"/>
    </location>
    <ligand>
        <name>Zn(2+)</name>
        <dbReference type="ChEBI" id="CHEBI:29105"/>
    </ligand>
</feature>
<evidence type="ECO:0000256" key="10">
    <source>
        <dbReference type="HAMAP-Rule" id="MF_01820"/>
    </source>
</evidence>
<evidence type="ECO:0000256" key="6">
    <source>
        <dbReference type="ARBA" id="ARBA00022801"/>
    </source>
</evidence>
<name>A0ABT0H1R8_9HYPH</name>
<dbReference type="HAMAP" id="MF_01820">
    <property type="entry name" value="GTPase_RsgA"/>
    <property type="match status" value="1"/>
</dbReference>
<evidence type="ECO:0000256" key="3">
    <source>
        <dbReference type="ARBA" id="ARBA00022723"/>
    </source>
</evidence>
<feature type="binding site" evidence="10">
    <location>
        <begin position="208"/>
        <end position="216"/>
    </location>
    <ligand>
        <name>GTP</name>
        <dbReference type="ChEBI" id="CHEBI:37565"/>
    </ligand>
</feature>
<evidence type="ECO:0000256" key="5">
    <source>
        <dbReference type="ARBA" id="ARBA00022741"/>
    </source>
</evidence>
<dbReference type="InterPro" id="IPR010914">
    <property type="entry name" value="RsgA_GTPase_dom"/>
</dbReference>
<comment type="function">
    <text evidence="10">One of several proteins that assist in the late maturation steps of the functional core of the 30S ribosomal subunit. Helps release RbfA from mature subunits. May play a role in the assembly of ribosomal proteins into the subunit. Circularly permuted GTPase that catalyzes slow GTP hydrolysis, GTPase activity is stimulated by the 30S ribosomal subunit.</text>
</comment>
<evidence type="ECO:0000256" key="8">
    <source>
        <dbReference type="ARBA" id="ARBA00022884"/>
    </source>
</evidence>
<feature type="binding site" evidence="10">
    <location>
        <position position="289"/>
    </location>
    <ligand>
        <name>Zn(2+)</name>
        <dbReference type="ChEBI" id="CHEBI:29105"/>
    </ligand>
</feature>
<keyword evidence="3 10" id="KW-0479">Metal-binding</keyword>
<dbReference type="Pfam" id="PF03193">
    <property type="entry name" value="RsgA_GTPase"/>
    <property type="match status" value="1"/>
</dbReference>
<keyword evidence="6 10" id="KW-0378">Hydrolase</keyword>
<dbReference type="SUPFAM" id="SSF52540">
    <property type="entry name" value="P-loop containing nucleoside triphosphate hydrolases"/>
    <property type="match status" value="1"/>
</dbReference>
<dbReference type="RefSeq" id="WP_248159332.1">
    <property type="nucleotide sequence ID" value="NZ_JALNMJ010000028.1"/>
</dbReference>
<protein>
    <recommendedName>
        <fullName evidence="10">Small ribosomal subunit biogenesis GTPase RsgA</fullName>
        <ecNumber evidence="10">3.6.1.-</ecNumber>
    </recommendedName>
</protein>
<evidence type="ECO:0000256" key="1">
    <source>
        <dbReference type="ARBA" id="ARBA00022490"/>
    </source>
</evidence>
<dbReference type="Gene3D" id="3.40.50.300">
    <property type="entry name" value="P-loop containing nucleotide triphosphate hydrolases"/>
    <property type="match status" value="1"/>
</dbReference>
<feature type="binding site" evidence="10">
    <location>
        <position position="294"/>
    </location>
    <ligand>
        <name>Zn(2+)</name>
        <dbReference type="ChEBI" id="CHEBI:29105"/>
    </ligand>
</feature>
<feature type="binding site" evidence="10">
    <location>
        <begin position="156"/>
        <end position="159"/>
    </location>
    <ligand>
        <name>GTP</name>
        <dbReference type="ChEBI" id="CHEBI:37565"/>
    </ligand>
</feature>
<dbReference type="PANTHER" id="PTHR32120:SF10">
    <property type="entry name" value="SMALL RIBOSOMAL SUBUNIT BIOGENESIS GTPASE RSGA"/>
    <property type="match status" value="1"/>
</dbReference>
<dbReference type="InterPro" id="IPR027417">
    <property type="entry name" value="P-loop_NTPase"/>
</dbReference>
<keyword evidence="15" id="KW-1185">Reference proteome</keyword>
<keyword evidence="8 10" id="KW-0694">RNA-binding</keyword>
<dbReference type="PROSITE" id="PS51721">
    <property type="entry name" value="G_CP"/>
    <property type="match status" value="1"/>
</dbReference>
<evidence type="ECO:0000256" key="4">
    <source>
        <dbReference type="ARBA" id="ARBA00022730"/>
    </source>
</evidence>
<keyword evidence="2 10" id="KW-0690">Ribosome biogenesis</keyword>
<feature type="domain" description="CP-type G" evidence="13">
    <location>
        <begin position="108"/>
        <end position="266"/>
    </location>
</feature>
<evidence type="ECO:0000256" key="2">
    <source>
        <dbReference type="ARBA" id="ARBA00022517"/>
    </source>
</evidence>
<sequence length="364" mass="39963">MPRNYSDFFPSAPKPNPQDQQVTPLQALGWQPFFTQQTSADALEQTPPVRVVEVHRNALHLIGDGIDATIPPRIEATVGDWVLLDRDQPAASLVLERKSLLKRRAPGSDRQIQLIAANIETAFVVSSCNPDFNIARLERYIALAFEAEITPVIVLTKSDLADVPEAYLDQARAISDLVPVITLDARGTEPREKLAAWCKPGQTVAFLGSSGVGKSTLTNALAGTEEIATQAIREDDAKGRHTTTRRQLHRVPGGCLVLDTPGMRELQLTDVASGIDDLFADLNALATTCRFKDCKHESEPGCAVQAAIDEGDLDPSRLTRWRKLKAEEAFNSASLAERRSKDKAFGKMVRGIMKEKKQSKWSSD</sequence>
<dbReference type="InterPro" id="IPR030378">
    <property type="entry name" value="G_CP_dom"/>
</dbReference>
<proteinExistence type="inferred from homology"/>
<dbReference type="Gene3D" id="1.10.40.50">
    <property type="entry name" value="Probable gtpase engc, domain 3"/>
    <property type="match status" value="1"/>
</dbReference>
<evidence type="ECO:0000256" key="11">
    <source>
        <dbReference type="SAM" id="MobiDB-lite"/>
    </source>
</evidence>
<feature type="domain" description="EngC GTPase" evidence="12">
    <location>
        <begin position="117"/>
        <end position="264"/>
    </location>
</feature>
<comment type="caution">
    <text evidence="14">The sequence shown here is derived from an EMBL/GenBank/DDBJ whole genome shotgun (WGS) entry which is preliminary data.</text>
</comment>
<keyword evidence="4 10" id="KW-0699">rRNA-binding</keyword>
<evidence type="ECO:0000313" key="14">
    <source>
        <dbReference type="EMBL" id="MCK7615604.1"/>
    </source>
</evidence>